<dbReference type="EMBL" id="JACXAJ010000002">
    <property type="protein sequence ID" value="MBD1396669.1"/>
    <property type="molecule type" value="Genomic_DNA"/>
</dbReference>
<evidence type="ECO:0000313" key="2">
    <source>
        <dbReference type="Proteomes" id="UP000625551"/>
    </source>
</evidence>
<sequence length="230" mass="26189">MKKVFYSIAIVSAMMFASCSEDRGTTHEVADANLDGDVNPTHIRGYGDDLTEQDAEAIWVKNSERVSGRMATDMKLDPDTKNKVQQVLYQHEKRLNELEGNYNYSETNRMGGVAEDVDNMATVNKDRAENNGGTTNMRTNTADINAEREIIIADTDRELKAILTPEQYTMYQQNRANYDEMKYKNDATDTKLKVEGDETKYKSGDTKIKRDGDEMKIKTETEKIKVEKKN</sequence>
<comment type="caution">
    <text evidence="1">The sequence shown here is derived from an EMBL/GenBank/DDBJ whole genome shotgun (WGS) entry which is preliminary data.</text>
</comment>
<accession>A0ABR7XEF2</accession>
<dbReference type="PROSITE" id="PS51257">
    <property type="entry name" value="PROKAR_LIPOPROTEIN"/>
    <property type="match status" value="1"/>
</dbReference>
<dbReference type="RefSeq" id="WP_191182830.1">
    <property type="nucleotide sequence ID" value="NZ_JACXAJ010000002.1"/>
</dbReference>
<protein>
    <recommendedName>
        <fullName evidence="3">Lipoprotein</fullName>
    </recommendedName>
</protein>
<keyword evidence="2" id="KW-1185">Reference proteome</keyword>
<dbReference type="Proteomes" id="UP000625551">
    <property type="component" value="Unassembled WGS sequence"/>
</dbReference>
<gene>
    <name evidence="1" type="ORF">H9Q13_05780</name>
</gene>
<evidence type="ECO:0000313" key="1">
    <source>
        <dbReference type="EMBL" id="MBD1396669.1"/>
    </source>
</evidence>
<name>A0ABR7XEF2_9BACT</name>
<proteinExistence type="predicted"/>
<evidence type="ECO:0008006" key="3">
    <source>
        <dbReference type="Google" id="ProtNLM"/>
    </source>
</evidence>
<organism evidence="1 2">
    <name type="scientific">Pontibacter aquaedesilientis</name>
    <dbReference type="NCBI Taxonomy" id="2766980"/>
    <lineage>
        <taxon>Bacteria</taxon>
        <taxon>Pseudomonadati</taxon>
        <taxon>Bacteroidota</taxon>
        <taxon>Cytophagia</taxon>
        <taxon>Cytophagales</taxon>
        <taxon>Hymenobacteraceae</taxon>
        <taxon>Pontibacter</taxon>
    </lineage>
</organism>
<reference evidence="1 2" key="1">
    <citation type="submission" date="2020-09" db="EMBL/GenBank/DDBJ databases">
        <title>Genome sequencing and assembly of Pontibacter sp.</title>
        <authorList>
            <person name="Chhetri G."/>
        </authorList>
    </citation>
    <scope>NUCLEOTIDE SEQUENCE [LARGE SCALE GENOMIC DNA]</scope>
    <source>
        <strain evidence="1 2">JH31</strain>
    </source>
</reference>